<dbReference type="Proteomes" id="UP000646426">
    <property type="component" value="Unassembled WGS sequence"/>
</dbReference>
<proteinExistence type="predicted"/>
<feature type="chain" id="PRO_5037069274" description="DUF4124 domain-containing protein" evidence="2">
    <location>
        <begin position="22"/>
        <end position="254"/>
    </location>
</feature>
<keyword evidence="5" id="KW-1185">Reference proteome</keyword>
<dbReference type="PROSITE" id="PS51257">
    <property type="entry name" value="PROKAR_LIPOPROTEIN"/>
    <property type="match status" value="1"/>
</dbReference>
<name>A0A918T2N5_9GAMM</name>
<dbReference type="EMBL" id="BMYD01000003">
    <property type="protein sequence ID" value="GHA82565.1"/>
    <property type="molecule type" value="Genomic_DNA"/>
</dbReference>
<keyword evidence="2" id="KW-0732">Signal</keyword>
<feature type="compositionally biased region" description="Pro residues" evidence="1">
    <location>
        <begin position="167"/>
        <end position="183"/>
    </location>
</feature>
<feature type="signal peptide" evidence="2">
    <location>
        <begin position="1"/>
        <end position="21"/>
    </location>
</feature>
<dbReference type="AlphaFoldDB" id="A0A918T2N5"/>
<evidence type="ECO:0000259" key="3">
    <source>
        <dbReference type="Pfam" id="PF13511"/>
    </source>
</evidence>
<comment type="caution">
    <text evidence="4">The sequence shown here is derived from an EMBL/GenBank/DDBJ whole genome shotgun (WGS) entry which is preliminary data.</text>
</comment>
<reference evidence="4" key="1">
    <citation type="journal article" date="2014" name="Int. J. Syst. Evol. Microbiol.">
        <title>Complete genome sequence of Corynebacterium casei LMG S-19264T (=DSM 44701T), isolated from a smear-ripened cheese.</title>
        <authorList>
            <consortium name="US DOE Joint Genome Institute (JGI-PGF)"/>
            <person name="Walter F."/>
            <person name="Albersmeier A."/>
            <person name="Kalinowski J."/>
            <person name="Ruckert C."/>
        </authorList>
    </citation>
    <scope>NUCLEOTIDE SEQUENCE</scope>
    <source>
        <strain evidence="4">KCTC 23077</strain>
    </source>
</reference>
<feature type="region of interest" description="Disordered" evidence="1">
    <location>
        <begin position="163"/>
        <end position="183"/>
    </location>
</feature>
<evidence type="ECO:0000256" key="1">
    <source>
        <dbReference type="SAM" id="MobiDB-lite"/>
    </source>
</evidence>
<sequence>MTFARPAALLTLTLACGASSAADVMIYRCTDAQGRLTLRDTPCRAGDRQQVRPMVRPTDPPPRARPTVAPTSTPATVAPERTRIVVVTAPRPLYECVTPEGDRYTSESADGRPRWVPLWTLGVAPWSGYPSGYAHRAHGGVYGRIEGRVGNGSHYELRAGGRAVEPPLRPPLQPPHNPGPGGPPLGVGVVAVPAGTWVRDACHPLPQSEVCARLRDERYALDRRYHSALQSERVRITTEQRGIDARLASDCGGS</sequence>
<accession>A0A918T2N5</accession>
<evidence type="ECO:0000313" key="4">
    <source>
        <dbReference type="EMBL" id="GHA82565.1"/>
    </source>
</evidence>
<organism evidence="4 5">
    <name type="scientific">Cognatilysobacter bugurensis</name>
    <dbReference type="NCBI Taxonomy" id="543356"/>
    <lineage>
        <taxon>Bacteria</taxon>
        <taxon>Pseudomonadati</taxon>
        <taxon>Pseudomonadota</taxon>
        <taxon>Gammaproteobacteria</taxon>
        <taxon>Lysobacterales</taxon>
        <taxon>Lysobacteraceae</taxon>
        <taxon>Cognatilysobacter</taxon>
    </lineage>
</organism>
<protein>
    <recommendedName>
        <fullName evidence="3">DUF4124 domain-containing protein</fullName>
    </recommendedName>
</protein>
<dbReference type="RefSeq" id="WP_189456204.1">
    <property type="nucleotide sequence ID" value="NZ_BMYD01000003.1"/>
</dbReference>
<evidence type="ECO:0000256" key="2">
    <source>
        <dbReference type="SAM" id="SignalP"/>
    </source>
</evidence>
<evidence type="ECO:0000313" key="5">
    <source>
        <dbReference type="Proteomes" id="UP000646426"/>
    </source>
</evidence>
<gene>
    <name evidence="4" type="ORF">GCM10007067_20680</name>
</gene>
<feature type="domain" description="DUF4124" evidence="3">
    <location>
        <begin position="14"/>
        <end position="66"/>
    </location>
</feature>
<dbReference type="InterPro" id="IPR025392">
    <property type="entry name" value="DUF4124"/>
</dbReference>
<reference evidence="4" key="2">
    <citation type="submission" date="2020-09" db="EMBL/GenBank/DDBJ databases">
        <authorList>
            <person name="Sun Q."/>
            <person name="Kim S."/>
        </authorList>
    </citation>
    <scope>NUCLEOTIDE SEQUENCE</scope>
    <source>
        <strain evidence="4">KCTC 23077</strain>
    </source>
</reference>
<dbReference type="Pfam" id="PF13511">
    <property type="entry name" value="DUF4124"/>
    <property type="match status" value="1"/>
</dbReference>
<feature type="region of interest" description="Disordered" evidence="1">
    <location>
        <begin position="52"/>
        <end position="76"/>
    </location>
</feature>
<feature type="compositionally biased region" description="Low complexity" evidence="1">
    <location>
        <begin position="65"/>
        <end position="76"/>
    </location>
</feature>